<dbReference type="PROSITE" id="PS50011">
    <property type="entry name" value="PROTEIN_KINASE_DOM"/>
    <property type="match status" value="1"/>
</dbReference>
<reference evidence="3" key="1">
    <citation type="journal article" date="2017" name="Nat. Ecol. Evol.">
        <title>Genome expansion and lineage-specific genetic innovations in the forest pathogenic fungi Armillaria.</title>
        <authorList>
            <person name="Sipos G."/>
            <person name="Prasanna A.N."/>
            <person name="Walter M.C."/>
            <person name="O'Connor E."/>
            <person name="Balint B."/>
            <person name="Krizsan K."/>
            <person name="Kiss B."/>
            <person name="Hess J."/>
            <person name="Varga T."/>
            <person name="Slot J."/>
            <person name="Riley R."/>
            <person name="Boka B."/>
            <person name="Rigling D."/>
            <person name="Barry K."/>
            <person name="Lee J."/>
            <person name="Mihaltcheva S."/>
            <person name="LaButti K."/>
            <person name="Lipzen A."/>
            <person name="Waldron R."/>
            <person name="Moloney N.M."/>
            <person name="Sperisen C."/>
            <person name="Kredics L."/>
            <person name="Vagvoelgyi C."/>
            <person name="Patrignani A."/>
            <person name="Fitzpatrick D."/>
            <person name="Nagy I."/>
            <person name="Doyle S."/>
            <person name="Anderson J.B."/>
            <person name="Grigoriev I.V."/>
            <person name="Gueldener U."/>
            <person name="Muensterkoetter M."/>
            <person name="Nagy L.G."/>
        </authorList>
    </citation>
    <scope>NUCLEOTIDE SEQUENCE [LARGE SCALE GENOMIC DNA]</scope>
    <source>
        <strain evidence="3">28-4</strain>
    </source>
</reference>
<dbReference type="InterPro" id="IPR011009">
    <property type="entry name" value="Kinase-like_dom_sf"/>
</dbReference>
<evidence type="ECO:0000313" key="2">
    <source>
        <dbReference type="EMBL" id="PBK71085.1"/>
    </source>
</evidence>
<gene>
    <name evidence="2" type="ORF">ARMSODRAFT_62827</name>
</gene>
<name>A0A2H3BJQ2_9AGAR</name>
<feature type="domain" description="Protein kinase" evidence="1">
    <location>
        <begin position="43"/>
        <end position="290"/>
    </location>
</feature>
<dbReference type="GO" id="GO:0005524">
    <property type="term" value="F:ATP binding"/>
    <property type="evidence" value="ECO:0007669"/>
    <property type="project" value="InterPro"/>
</dbReference>
<dbReference type="EMBL" id="KZ293424">
    <property type="protein sequence ID" value="PBK71085.1"/>
    <property type="molecule type" value="Genomic_DNA"/>
</dbReference>
<dbReference type="SUPFAM" id="SSF56112">
    <property type="entry name" value="Protein kinase-like (PK-like)"/>
    <property type="match status" value="1"/>
</dbReference>
<dbReference type="Gene3D" id="1.10.510.10">
    <property type="entry name" value="Transferase(Phosphotransferase) domain 1"/>
    <property type="match status" value="1"/>
</dbReference>
<proteinExistence type="predicted"/>
<evidence type="ECO:0000259" key="1">
    <source>
        <dbReference type="PROSITE" id="PS50011"/>
    </source>
</evidence>
<protein>
    <recommendedName>
        <fullName evidence="1">Protein kinase domain-containing protein</fullName>
    </recommendedName>
</protein>
<dbReference type="InterPro" id="IPR000719">
    <property type="entry name" value="Prot_kinase_dom"/>
</dbReference>
<sequence>MLCRLAQHARLITRVSHGRRWISGAVTNCIYPDRPSAFEPLAVTVVKRFEPFTPAVVLLVQRQREGHPQASRSQTRVSQQQGTVGYTGAIPDWFEVISDFDNRPDTEFWKDRMWEVSTWFGKMGSYDTELAAYRLLHQLQGWYIPRLFGVVRLGITSESSPLHPIADVVQGLVLEYIPGVSMEKLQPGIDVSEQEAERICSDMMAGLRSIEAENCLLHSDIHPRNVILREGDRSPVIIDFGEADIRQPGTSDEDWRRIINGGPDTRYMRRLLVDPLEEDGDVVRDVGLAL</sequence>
<organism evidence="2 3">
    <name type="scientific">Armillaria solidipes</name>
    <dbReference type="NCBI Taxonomy" id="1076256"/>
    <lineage>
        <taxon>Eukaryota</taxon>
        <taxon>Fungi</taxon>
        <taxon>Dikarya</taxon>
        <taxon>Basidiomycota</taxon>
        <taxon>Agaricomycotina</taxon>
        <taxon>Agaricomycetes</taxon>
        <taxon>Agaricomycetidae</taxon>
        <taxon>Agaricales</taxon>
        <taxon>Marasmiineae</taxon>
        <taxon>Physalacriaceae</taxon>
        <taxon>Armillaria</taxon>
    </lineage>
</organism>
<dbReference type="Pfam" id="PF00069">
    <property type="entry name" value="Pkinase"/>
    <property type="match status" value="1"/>
</dbReference>
<dbReference type="STRING" id="1076256.A0A2H3BJQ2"/>
<accession>A0A2H3BJQ2</accession>
<keyword evidence="3" id="KW-1185">Reference proteome</keyword>
<dbReference type="AlphaFoldDB" id="A0A2H3BJQ2"/>
<dbReference type="Proteomes" id="UP000218334">
    <property type="component" value="Unassembled WGS sequence"/>
</dbReference>
<dbReference type="GO" id="GO:0004672">
    <property type="term" value="F:protein kinase activity"/>
    <property type="evidence" value="ECO:0007669"/>
    <property type="project" value="InterPro"/>
</dbReference>
<evidence type="ECO:0000313" key="3">
    <source>
        <dbReference type="Proteomes" id="UP000218334"/>
    </source>
</evidence>